<gene>
    <name evidence="1" type="ORF">Tasa_048_033</name>
</gene>
<protein>
    <submittedName>
        <fullName evidence="1">Uncharacterized protein</fullName>
    </submittedName>
</protein>
<accession>A0A0D6MQ40</accession>
<evidence type="ECO:0000313" key="2">
    <source>
        <dbReference type="Proteomes" id="UP000032679"/>
    </source>
</evidence>
<keyword evidence="2" id="KW-1185">Reference proteome</keyword>
<dbReference type="AlphaFoldDB" id="A0A0D6MQ40"/>
<dbReference type="OrthoDB" id="7268773at2"/>
<reference evidence="1 2" key="1">
    <citation type="submission" date="2012-10" db="EMBL/GenBank/DDBJ databases">
        <title>Genome sequencing of Tanticharoenia sakaeratensis NBRC 103193.</title>
        <authorList>
            <person name="Azuma Y."/>
            <person name="Hadano H."/>
            <person name="Hirakawa H."/>
            <person name="Matsushita K."/>
        </authorList>
    </citation>
    <scope>NUCLEOTIDE SEQUENCE [LARGE SCALE GENOMIC DNA]</scope>
    <source>
        <strain evidence="1 2">NBRC 103193</strain>
    </source>
</reference>
<dbReference type="Proteomes" id="UP000032679">
    <property type="component" value="Unassembled WGS sequence"/>
</dbReference>
<organism evidence="1 2">
    <name type="scientific">Tanticharoenia sakaeratensis NBRC 103193</name>
    <dbReference type="NCBI Taxonomy" id="1231623"/>
    <lineage>
        <taxon>Bacteria</taxon>
        <taxon>Pseudomonadati</taxon>
        <taxon>Pseudomonadota</taxon>
        <taxon>Alphaproteobacteria</taxon>
        <taxon>Acetobacterales</taxon>
        <taxon>Acetobacteraceae</taxon>
        <taxon>Tanticharoenia</taxon>
    </lineage>
</organism>
<evidence type="ECO:0000313" key="1">
    <source>
        <dbReference type="EMBL" id="GAN55408.1"/>
    </source>
</evidence>
<dbReference type="EMBL" id="BALE01000048">
    <property type="protein sequence ID" value="GAN55408.1"/>
    <property type="molecule type" value="Genomic_DNA"/>
</dbReference>
<dbReference type="RefSeq" id="WP_048850544.1">
    <property type="nucleotide sequence ID" value="NZ_BALE01000048.1"/>
</dbReference>
<proteinExistence type="predicted"/>
<name>A0A0D6MQ40_9PROT</name>
<comment type="caution">
    <text evidence="1">The sequence shown here is derived from an EMBL/GenBank/DDBJ whole genome shotgun (WGS) entry which is preliminary data.</text>
</comment>
<sequence length="101" mass="11153">MSNKEILREAIEKKQAISFQLHGEPEIGSPHALGVGDGVERLLIYRGEDSHEKRVPPTGKWTCVRLTDIGNIQILPDEPFHTGHPGDHVGKCLHDIEIGVS</sequence>